<comment type="caution">
    <text evidence="2">The sequence shown here is derived from an EMBL/GenBank/DDBJ whole genome shotgun (WGS) entry which is preliminary data.</text>
</comment>
<dbReference type="EMBL" id="LHPG02000012">
    <property type="protein sequence ID" value="PRW44931.1"/>
    <property type="molecule type" value="Genomic_DNA"/>
</dbReference>
<reference evidence="2 3" key="1">
    <citation type="journal article" date="2018" name="Plant J.">
        <title>Genome sequences of Chlorella sorokiniana UTEX 1602 and Micractinium conductrix SAG 241.80: implications to maltose excretion by a green alga.</title>
        <authorList>
            <person name="Arriola M.B."/>
            <person name="Velmurugan N."/>
            <person name="Zhang Y."/>
            <person name="Plunkett M.H."/>
            <person name="Hondzo H."/>
            <person name="Barney B.M."/>
        </authorList>
    </citation>
    <scope>NUCLEOTIDE SEQUENCE [LARGE SCALE GENOMIC DNA]</scope>
    <source>
        <strain evidence="3">UTEX 1602</strain>
    </source>
</reference>
<dbReference type="Gene3D" id="3.40.50.1820">
    <property type="entry name" value="alpha/beta hydrolase"/>
    <property type="match status" value="1"/>
</dbReference>
<evidence type="ECO:0000256" key="1">
    <source>
        <dbReference type="SAM" id="MobiDB-lite"/>
    </source>
</evidence>
<gene>
    <name evidence="2" type="ORF">C2E21_6349</name>
</gene>
<protein>
    <submittedName>
        <fullName evidence="2">GMP synthase [glutamine-hydrolyzing]</fullName>
    </submittedName>
</protein>
<proteinExistence type="predicted"/>
<dbReference type="InterPro" id="IPR029058">
    <property type="entry name" value="AB_hydrolase_fold"/>
</dbReference>
<dbReference type="AlphaFoldDB" id="A0A2P6TKW6"/>
<dbReference type="SUPFAM" id="SSF53474">
    <property type="entry name" value="alpha/beta-Hydrolases"/>
    <property type="match status" value="1"/>
</dbReference>
<accession>A0A2P6TKW6</accession>
<evidence type="ECO:0000313" key="3">
    <source>
        <dbReference type="Proteomes" id="UP000239899"/>
    </source>
</evidence>
<evidence type="ECO:0000313" key="2">
    <source>
        <dbReference type="EMBL" id="PRW44931.1"/>
    </source>
</evidence>
<organism evidence="2 3">
    <name type="scientific">Chlorella sorokiniana</name>
    <name type="common">Freshwater green alga</name>
    <dbReference type="NCBI Taxonomy" id="3076"/>
    <lineage>
        <taxon>Eukaryota</taxon>
        <taxon>Viridiplantae</taxon>
        <taxon>Chlorophyta</taxon>
        <taxon>core chlorophytes</taxon>
        <taxon>Trebouxiophyceae</taxon>
        <taxon>Chlorellales</taxon>
        <taxon>Chlorellaceae</taxon>
        <taxon>Chlorella clade</taxon>
        <taxon>Chlorella</taxon>
    </lineage>
</organism>
<name>A0A2P6TKW6_CHLSO</name>
<feature type="compositionally biased region" description="Acidic residues" evidence="1">
    <location>
        <begin position="309"/>
        <end position="318"/>
    </location>
</feature>
<keyword evidence="3" id="KW-1185">Reference proteome</keyword>
<feature type="region of interest" description="Disordered" evidence="1">
    <location>
        <begin position="283"/>
        <end position="342"/>
    </location>
</feature>
<feature type="compositionally biased region" description="Low complexity" evidence="1">
    <location>
        <begin position="331"/>
        <end position="342"/>
    </location>
</feature>
<dbReference type="Proteomes" id="UP000239899">
    <property type="component" value="Unassembled WGS sequence"/>
</dbReference>
<sequence length="471" mass="49093">MVRFHWHVEGQQSAWVPHKGIVEDEASGVRHITVDMELAGQNEAVQSMLTVPPDYLDSTKVSPLGIVLGHGADAEETWRGPLLERLAAHFAQQGHVVMRYHCPLKEQRRHRIFEKCFDVAAASPYAQPVQRWLFIGYDNGARIAAGVGSKGAILRAPLAGFALLSYPLLQPAPPPPKQKAGASPPSDSVGPLAKLNELRLPLLFVCGEFDRTCPGARLKEVVAEVLPDCDARIVSLEGLSGRYCVPGTKDLEDSTVTGVIGHVQTFVDALKDPSGQGLAASPLTRAADFVPSERPLPDVPESPKREPSPELEEPEPEPEPSPPAARRRGPAKAAAPAAAAAGPRPMVPPGMVPVMGPNGPMLVPAAAAAAAMANPAAQQQMQQALLLQQQIMAAHLQKAAGGAAGTAGPAAVQQQMQLQMALMAQQMAVAQAAAAGKGGAQAAAALAAQQAAAAQQAGQAAPMAVDSPAPQ</sequence>
<dbReference type="OrthoDB" id="547877at2759"/>